<proteinExistence type="inferred from homology"/>
<evidence type="ECO:0000313" key="4">
    <source>
        <dbReference type="Proteomes" id="UP000189940"/>
    </source>
</evidence>
<dbReference type="RefSeq" id="WP_079447727.1">
    <property type="nucleotide sequence ID" value="NZ_JAVDPZ010000029.1"/>
</dbReference>
<gene>
    <name evidence="3" type="ORF">B2M20_14325</name>
</gene>
<dbReference type="STRING" id="29421.B2M20_14325"/>
<sequence length="265" mass="28916">MPKDIILHLERDPSRDIARDFAASIAELFSAHLTAVISNFEANIPADALGDLFAESEAEARGAIERFELAMKRGELSAESRLVLGTPQTFSEVARCFDLSIVMQSDDHKGINNSILIETTLFDSGRPLIIVPSNQREVLKLEKIVCCWDGSRTAARAINDALPFLKKANAVELLIVEDEKTANEQVLRGTEIGQHLARHDIKVNVKTIPAADRDVANAILSYVAGGSTSLLVMGGYGHSRLREFVFGGVTRGMLSAMTVPVFMSH</sequence>
<dbReference type="PANTHER" id="PTHR46268">
    <property type="entry name" value="STRESS RESPONSE PROTEIN NHAX"/>
    <property type="match status" value="1"/>
</dbReference>
<evidence type="ECO:0000313" key="3">
    <source>
        <dbReference type="EMBL" id="OPH81943.1"/>
    </source>
</evidence>
<keyword evidence="4" id="KW-1185">Reference proteome</keyword>
<dbReference type="Pfam" id="PF00582">
    <property type="entry name" value="Usp"/>
    <property type="match status" value="1"/>
</dbReference>
<accession>A0A1V4HVK5</accession>
<feature type="domain" description="UspA" evidence="2">
    <location>
        <begin position="142"/>
        <end position="263"/>
    </location>
</feature>
<dbReference type="Gene3D" id="3.40.50.12370">
    <property type="match status" value="1"/>
</dbReference>
<evidence type="ECO:0000256" key="1">
    <source>
        <dbReference type="ARBA" id="ARBA00008791"/>
    </source>
</evidence>
<protein>
    <submittedName>
        <fullName evidence="3">Universal stress protein UspA</fullName>
    </submittedName>
</protein>
<dbReference type="PANTHER" id="PTHR46268:SF15">
    <property type="entry name" value="UNIVERSAL STRESS PROTEIN HP_0031"/>
    <property type="match status" value="1"/>
</dbReference>
<name>A0A1V4HVK5_NITVU</name>
<dbReference type="InterPro" id="IPR006016">
    <property type="entry name" value="UspA"/>
</dbReference>
<organism evidence="3 4">
    <name type="scientific">Nitrobacter vulgaris</name>
    <dbReference type="NCBI Taxonomy" id="29421"/>
    <lineage>
        <taxon>Bacteria</taxon>
        <taxon>Pseudomonadati</taxon>
        <taxon>Pseudomonadota</taxon>
        <taxon>Alphaproteobacteria</taxon>
        <taxon>Hyphomicrobiales</taxon>
        <taxon>Nitrobacteraceae</taxon>
        <taxon>Nitrobacter</taxon>
    </lineage>
</organism>
<comment type="caution">
    <text evidence="3">The sequence shown here is derived from an EMBL/GenBank/DDBJ whole genome shotgun (WGS) entry which is preliminary data.</text>
</comment>
<reference evidence="3 4" key="1">
    <citation type="submission" date="2017-02" db="EMBL/GenBank/DDBJ databases">
        <title>Genome sequence of the nitrite-oxidizing bacterium Nitrobacter vulgaris strain Ab1.</title>
        <authorList>
            <person name="Mellbye B.L."/>
            <person name="Davis E.W."/>
            <person name="Spieck E."/>
            <person name="Chang J.H."/>
            <person name="Bottomley P.J."/>
            <person name="Sayavedra-Soto L.A."/>
        </authorList>
    </citation>
    <scope>NUCLEOTIDE SEQUENCE [LARGE SCALE GENOMIC DNA]</scope>
    <source>
        <strain evidence="3 4">Ab1</strain>
    </source>
</reference>
<dbReference type="EMBL" id="MWPQ01000051">
    <property type="protein sequence ID" value="OPH81943.1"/>
    <property type="molecule type" value="Genomic_DNA"/>
</dbReference>
<dbReference type="CDD" id="cd00293">
    <property type="entry name" value="USP-like"/>
    <property type="match status" value="1"/>
</dbReference>
<dbReference type="OrthoDB" id="9804721at2"/>
<dbReference type="Proteomes" id="UP000189940">
    <property type="component" value="Unassembled WGS sequence"/>
</dbReference>
<evidence type="ECO:0000259" key="2">
    <source>
        <dbReference type="Pfam" id="PF00582"/>
    </source>
</evidence>
<dbReference type="SUPFAM" id="SSF52402">
    <property type="entry name" value="Adenine nucleotide alpha hydrolases-like"/>
    <property type="match status" value="1"/>
</dbReference>
<dbReference type="AlphaFoldDB" id="A0A1V4HVK5"/>
<comment type="similarity">
    <text evidence="1">Belongs to the universal stress protein A family.</text>
</comment>